<dbReference type="InterPro" id="IPR000878">
    <property type="entry name" value="4pyrrol_Mease"/>
</dbReference>
<evidence type="ECO:0000256" key="4">
    <source>
        <dbReference type="ARBA" id="ARBA00022679"/>
    </source>
</evidence>
<dbReference type="PIRSF" id="PIRSF036428">
    <property type="entry name" value="CobL"/>
    <property type="match status" value="1"/>
</dbReference>
<evidence type="ECO:0000313" key="8">
    <source>
        <dbReference type="EMBL" id="KHF42969.1"/>
    </source>
</evidence>
<dbReference type="NCBIfam" id="TIGR02469">
    <property type="entry name" value="CbiT"/>
    <property type="match status" value="1"/>
</dbReference>
<evidence type="ECO:0000256" key="6">
    <source>
        <dbReference type="SAM" id="MobiDB-lite"/>
    </source>
</evidence>
<dbReference type="CDD" id="cd02440">
    <property type="entry name" value="AdoMet_MTases"/>
    <property type="match status" value="1"/>
</dbReference>
<accession>A0A837D562</accession>
<dbReference type="InterPro" id="IPR006365">
    <property type="entry name" value="Cbl_synth_CobL"/>
</dbReference>
<evidence type="ECO:0000256" key="1">
    <source>
        <dbReference type="ARBA" id="ARBA00004953"/>
    </source>
</evidence>
<dbReference type="Gene3D" id="3.40.1010.10">
    <property type="entry name" value="Cobalt-precorrin-4 Transmethylase, Domain 1"/>
    <property type="match status" value="1"/>
</dbReference>
<comment type="caution">
    <text evidence="8">The sequence shown here is derived from an EMBL/GenBank/DDBJ whole genome shotgun (WGS) entry which is preliminary data.</text>
</comment>
<comment type="pathway">
    <text evidence="1">Cofactor biosynthesis; adenosylcobalamin biosynthesis.</text>
</comment>
<keyword evidence="3 8" id="KW-0489">Methyltransferase</keyword>
<sequence length="434" mass="45159">MLPRSGVSPTPHSDNAHHGEFDSISVPVDSVIMAKDVTVVGLGADGWDSLDTAGKDTVLAAQTVLGGARHLALLPNVPGQSRRTWPSPLRDGLAALVAEAEPPVVALASGDPLVSGIGTTLIDILGRDRVRVVPAVSSVALARARMGWAAETVTTVRVVGRDVRRIVPALAAGRRLVVLSSDETTPGLVAALLTDLGYGASSLTVLGDLGARTESRHDGTAASWDVTQVPRLNVVAIEVRGAGPGWAAGGILPDEAFEHTGQITKRDMRASALARLAPAPGQLLWDVGAGSGSIGVEWMRAHPTARCIAVESRPDRAALVRRNADTLGVPDLVVVEGAAPEALGNLERPHAVFVGGGATVPGVMEACWEALRPGGRLVVHGVTAETEALLLEQYRRRGGELVRLHIERAGPLGSFTGWTPARAVSQWSVTKGES</sequence>
<keyword evidence="2" id="KW-0169">Cobalamin biosynthesis</keyword>
<evidence type="ECO:0000256" key="3">
    <source>
        <dbReference type="ARBA" id="ARBA00022603"/>
    </source>
</evidence>
<keyword evidence="4 8" id="KW-0808">Transferase</keyword>
<evidence type="ECO:0000313" key="9">
    <source>
        <dbReference type="Proteomes" id="UP000030848"/>
    </source>
</evidence>
<dbReference type="GO" id="GO:0009236">
    <property type="term" value="P:cobalamin biosynthetic process"/>
    <property type="evidence" value="ECO:0007669"/>
    <property type="project" value="UniProtKB-UniPathway"/>
</dbReference>
<dbReference type="Pfam" id="PF00590">
    <property type="entry name" value="TP_methylase"/>
    <property type="match status" value="1"/>
</dbReference>
<dbReference type="UniPathway" id="UPA00148"/>
<dbReference type="CDD" id="cd11644">
    <property type="entry name" value="Precorrin-6Y-MT"/>
    <property type="match status" value="1"/>
</dbReference>
<dbReference type="PANTHER" id="PTHR43182">
    <property type="entry name" value="COBALT-PRECORRIN-6B C(15)-METHYLTRANSFERASE (DECARBOXYLATING)"/>
    <property type="match status" value="1"/>
</dbReference>
<evidence type="ECO:0000256" key="5">
    <source>
        <dbReference type="ARBA" id="ARBA00022691"/>
    </source>
</evidence>
<dbReference type="EMBL" id="JRZE01000006">
    <property type="protein sequence ID" value="KHF42969.1"/>
    <property type="molecule type" value="Genomic_DNA"/>
</dbReference>
<dbReference type="InterPro" id="IPR035996">
    <property type="entry name" value="4pyrrol_Methylase_sf"/>
</dbReference>
<dbReference type="Pfam" id="PF01135">
    <property type="entry name" value="PCMT"/>
    <property type="match status" value="1"/>
</dbReference>
<dbReference type="AlphaFoldDB" id="A0A837D562"/>
<dbReference type="InterPro" id="IPR014777">
    <property type="entry name" value="4pyrrole_Mease_sub1"/>
</dbReference>
<name>A0A837D562_9PSEU</name>
<dbReference type="InterPro" id="IPR050714">
    <property type="entry name" value="Cobalamin_biosynth_MTase"/>
</dbReference>
<dbReference type="Gene3D" id="3.40.50.150">
    <property type="entry name" value="Vaccinia Virus protein VP39"/>
    <property type="match status" value="1"/>
</dbReference>
<gene>
    <name evidence="8" type="ORF">MINT15_31710</name>
</gene>
<evidence type="ECO:0000256" key="2">
    <source>
        <dbReference type="ARBA" id="ARBA00022573"/>
    </source>
</evidence>
<feature type="region of interest" description="Disordered" evidence="6">
    <location>
        <begin position="1"/>
        <end position="20"/>
    </location>
</feature>
<dbReference type="InterPro" id="IPR012818">
    <property type="entry name" value="CbiE"/>
</dbReference>
<dbReference type="GO" id="GO:0008276">
    <property type="term" value="F:protein methyltransferase activity"/>
    <property type="evidence" value="ECO:0007669"/>
    <property type="project" value="InterPro"/>
</dbReference>
<reference evidence="8 9" key="1">
    <citation type="submission" date="2014-10" db="EMBL/GenBank/DDBJ databases">
        <title>Genome sequence of Micropolyspora internatus JCM3315.</title>
        <authorList>
            <person name="Shin S.-K."/>
            <person name="Yi H."/>
        </authorList>
    </citation>
    <scope>NUCLEOTIDE SEQUENCE [LARGE SCALE GENOMIC DNA]</scope>
    <source>
        <strain evidence="8 9">JCM 3315</strain>
    </source>
</reference>
<dbReference type="PANTHER" id="PTHR43182:SF1">
    <property type="entry name" value="COBALT-PRECORRIN-7 C(5)-METHYLTRANSFERASE"/>
    <property type="match status" value="1"/>
</dbReference>
<dbReference type="InterPro" id="IPR014008">
    <property type="entry name" value="Cbl_synth_MTase_CbiT"/>
</dbReference>
<feature type="domain" description="Tetrapyrrole methylase" evidence="7">
    <location>
        <begin position="37"/>
        <end position="221"/>
    </location>
</feature>
<organism evidence="8 9">
    <name type="scientific">Saccharomonospora viridis</name>
    <dbReference type="NCBI Taxonomy" id="1852"/>
    <lineage>
        <taxon>Bacteria</taxon>
        <taxon>Bacillati</taxon>
        <taxon>Actinomycetota</taxon>
        <taxon>Actinomycetes</taxon>
        <taxon>Pseudonocardiales</taxon>
        <taxon>Pseudonocardiaceae</taxon>
        <taxon>Saccharomonospora</taxon>
    </lineage>
</organism>
<dbReference type="Proteomes" id="UP000030848">
    <property type="component" value="Unassembled WGS sequence"/>
</dbReference>
<dbReference type="SUPFAM" id="SSF53790">
    <property type="entry name" value="Tetrapyrrole methylase"/>
    <property type="match status" value="1"/>
</dbReference>
<proteinExistence type="predicted"/>
<keyword evidence="5" id="KW-0949">S-adenosyl-L-methionine</keyword>
<dbReference type="GO" id="GO:0032259">
    <property type="term" value="P:methylation"/>
    <property type="evidence" value="ECO:0007669"/>
    <property type="project" value="UniProtKB-KW"/>
</dbReference>
<protein>
    <submittedName>
        <fullName evidence="8">Precorrin-6Y C5,15-methyltransferase</fullName>
    </submittedName>
</protein>
<dbReference type="InterPro" id="IPR029063">
    <property type="entry name" value="SAM-dependent_MTases_sf"/>
</dbReference>
<evidence type="ECO:0000259" key="7">
    <source>
        <dbReference type="Pfam" id="PF00590"/>
    </source>
</evidence>
<dbReference type="SUPFAM" id="SSF53335">
    <property type="entry name" value="S-adenosyl-L-methionine-dependent methyltransferases"/>
    <property type="match status" value="1"/>
</dbReference>
<dbReference type="NCBIfam" id="TIGR02467">
    <property type="entry name" value="CbiE"/>
    <property type="match status" value="1"/>
</dbReference>